<dbReference type="AlphaFoldDB" id="A0A7X9IL73"/>
<keyword evidence="4 6" id="KW-1133">Transmembrane helix</keyword>
<dbReference type="GO" id="GO:0030288">
    <property type="term" value="C:outer membrane-bounded periplasmic space"/>
    <property type="evidence" value="ECO:0007669"/>
    <property type="project" value="TreeGrafter"/>
</dbReference>
<dbReference type="Gene3D" id="2.60.450.10">
    <property type="entry name" value="Lipopolysaccharide (LPS) transport protein A like domain"/>
    <property type="match status" value="1"/>
</dbReference>
<organism evidence="7 8">
    <name type="scientific">SAR324 cluster bacterium</name>
    <dbReference type="NCBI Taxonomy" id="2024889"/>
    <lineage>
        <taxon>Bacteria</taxon>
        <taxon>Deltaproteobacteria</taxon>
        <taxon>SAR324 cluster</taxon>
    </lineage>
</organism>
<dbReference type="GO" id="GO:0015221">
    <property type="term" value="F:lipopolysaccharide transmembrane transporter activity"/>
    <property type="evidence" value="ECO:0007669"/>
    <property type="project" value="InterPro"/>
</dbReference>
<evidence type="ECO:0000256" key="2">
    <source>
        <dbReference type="ARBA" id="ARBA00022519"/>
    </source>
</evidence>
<evidence type="ECO:0000256" key="5">
    <source>
        <dbReference type="ARBA" id="ARBA00023136"/>
    </source>
</evidence>
<name>A0A7X9IL73_9DELT</name>
<dbReference type="InterPro" id="IPR026265">
    <property type="entry name" value="LptC"/>
</dbReference>
<dbReference type="InterPro" id="IPR052363">
    <property type="entry name" value="LPS_export_LptC"/>
</dbReference>
<dbReference type="NCBIfam" id="TIGR04409">
    <property type="entry name" value="LptC_YrbK"/>
    <property type="match status" value="1"/>
</dbReference>
<reference evidence="7 8" key="1">
    <citation type="journal article" date="2020" name="Biotechnol. Biofuels">
        <title>New insights from the biogas microbiome by comprehensive genome-resolved metagenomics of nearly 1600 species originating from multiple anaerobic digesters.</title>
        <authorList>
            <person name="Campanaro S."/>
            <person name="Treu L."/>
            <person name="Rodriguez-R L.M."/>
            <person name="Kovalovszki A."/>
            <person name="Ziels R.M."/>
            <person name="Maus I."/>
            <person name="Zhu X."/>
            <person name="Kougias P.G."/>
            <person name="Basile A."/>
            <person name="Luo G."/>
            <person name="Schluter A."/>
            <person name="Konstantinidis K.T."/>
            <person name="Angelidaki I."/>
        </authorList>
    </citation>
    <scope>NUCLEOTIDE SEQUENCE [LARGE SCALE GENOMIC DNA]</scope>
    <source>
        <strain evidence="7">AS27yjCOA_65</strain>
    </source>
</reference>
<comment type="caution">
    <text evidence="7">The sequence shown here is derived from an EMBL/GenBank/DDBJ whole genome shotgun (WGS) entry which is preliminary data.</text>
</comment>
<dbReference type="InterPro" id="IPR010664">
    <property type="entry name" value="LipoPS_assembly_LptC-rel"/>
</dbReference>
<gene>
    <name evidence="7" type="primary">lptC</name>
    <name evidence="7" type="ORF">GYA55_12335</name>
</gene>
<keyword evidence="1" id="KW-1003">Cell membrane</keyword>
<evidence type="ECO:0000256" key="4">
    <source>
        <dbReference type="ARBA" id="ARBA00022989"/>
    </source>
</evidence>
<evidence type="ECO:0000256" key="1">
    <source>
        <dbReference type="ARBA" id="ARBA00022475"/>
    </source>
</evidence>
<dbReference type="EMBL" id="JAAZON010000561">
    <property type="protein sequence ID" value="NMC63942.1"/>
    <property type="molecule type" value="Genomic_DNA"/>
</dbReference>
<keyword evidence="5 6" id="KW-0472">Membrane</keyword>
<keyword evidence="3 6" id="KW-0812">Transmembrane</keyword>
<evidence type="ECO:0000313" key="7">
    <source>
        <dbReference type="EMBL" id="NMC63942.1"/>
    </source>
</evidence>
<dbReference type="PANTHER" id="PTHR37481:SF1">
    <property type="entry name" value="LIPOPOLYSACCHARIDE EXPORT SYSTEM PROTEIN LPTC"/>
    <property type="match status" value="1"/>
</dbReference>
<accession>A0A7X9IL73</accession>
<dbReference type="GO" id="GO:0005886">
    <property type="term" value="C:plasma membrane"/>
    <property type="evidence" value="ECO:0007669"/>
    <property type="project" value="InterPro"/>
</dbReference>
<evidence type="ECO:0000256" key="6">
    <source>
        <dbReference type="SAM" id="Phobius"/>
    </source>
</evidence>
<dbReference type="PANTHER" id="PTHR37481">
    <property type="entry name" value="LIPOPOLYSACCHARIDE EXPORT SYSTEM PROTEIN LPTC"/>
    <property type="match status" value="1"/>
</dbReference>
<feature type="transmembrane region" description="Helical" evidence="6">
    <location>
        <begin position="24"/>
        <end position="42"/>
    </location>
</feature>
<proteinExistence type="predicted"/>
<evidence type="ECO:0000313" key="8">
    <source>
        <dbReference type="Proteomes" id="UP000524246"/>
    </source>
</evidence>
<sequence>MRCPSRIEGEASVRVVMKISRNHSIVLSLICLSVFFGIGFFFSQQQKFPSAQSVKGVSVKLNSDIEGAQIVLDEFHRSESKNGRKMWEIKGKKGEYSPKTSTARITEADLWLYKDSGDIVHLVANQGVVQLDGVTLKTADLQGNVRVSLENKNATITTERAIYDKSVEMVKAPGKVNLTSTMGEISGESLIAKIDKLEFILEKNVQTIIKGGNKK</sequence>
<dbReference type="GO" id="GO:0017089">
    <property type="term" value="F:glycolipid transfer activity"/>
    <property type="evidence" value="ECO:0007669"/>
    <property type="project" value="TreeGrafter"/>
</dbReference>
<protein>
    <submittedName>
        <fullName evidence="7">LPS export ABC transporter periplasmic protein LptC</fullName>
    </submittedName>
</protein>
<keyword evidence="2" id="KW-0997">Cell inner membrane</keyword>
<dbReference type="Pfam" id="PF06835">
    <property type="entry name" value="LptC"/>
    <property type="match status" value="1"/>
</dbReference>
<dbReference type="Proteomes" id="UP000524246">
    <property type="component" value="Unassembled WGS sequence"/>
</dbReference>
<evidence type="ECO:0000256" key="3">
    <source>
        <dbReference type="ARBA" id="ARBA00022692"/>
    </source>
</evidence>